<organism evidence="3 4">
    <name type="scientific">Candidatus Roizmanbacteria bacterium CG07_land_8_20_14_0_80_34_15</name>
    <dbReference type="NCBI Taxonomy" id="1974849"/>
    <lineage>
        <taxon>Bacteria</taxon>
        <taxon>Candidatus Roizmaniibacteriota</taxon>
    </lineage>
</organism>
<dbReference type="InterPro" id="IPR051405">
    <property type="entry name" value="phD/YefM_antitoxin"/>
</dbReference>
<dbReference type="InterPro" id="IPR036165">
    <property type="entry name" value="YefM-like_sf"/>
</dbReference>
<comment type="similarity">
    <text evidence="1 2">Belongs to the phD/YefM antitoxin family.</text>
</comment>
<dbReference type="Gene3D" id="3.40.1620.10">
    <property type="entry name" value="YefM-like domain"/>
    <property type="match status" value="1"/>
</dbReference>
<reference evidence="4" key="1">
    <citation type="submission" date="2017-09" db="EMBL/GenBank/DDBJ databases">
        <title>Depth-based differentiation of microbial function through sediment-hosted aquifers and enrichment of novel symbionts in the deep terrestrial subsurface.</title>
        <authorList>
            <person name="Probst A.J."/>
            <person name="Ladd B."/>
            <person name="Jarett J.K."/>
            <person name="Geller-Mcgrath D.E."/>
            <person name="Sieber C.M.K."/>
            <person name="Emerson J.B."/>
            <person name="Anantharaman K."/>
            <person name="Thomas B.C."/>
            <person name="Malmstrom R."/>
            <person name="Stieglmeier M."/>
            <person name="Klingl A."/>
            <person name="Woyke T."/>
            <person name="Ryan C.M."/>
            <person name="Banfield J.F."/>
        </authorList>
    </citation>
    <scope>NUCLEOTIDE SEQUENCE [LARGE SCALE GENOMIC DNA]</scope>
</reference>
<evidence type="ECO:0000256" key="2">
    <source>
        <dbReference type="RuleBase" id="RU362080"/>
    </source>
</evidence>
<comment type="caution">
    <text evidence="3">The sequence shown here is derived from an EMBL/GenBank/DDBJ whole genome shotgun (WGS) entry which is preliminary data.</text>
</comment>
<accession>A0A2M6YUU3</accession>
<dbReference type="InterPro" id="IPR006442">
    <property type="entry name" value="Antitoxin_Phd/YefM"/>
</dbReference>
<dbReference type="Proteomes" id="UP000230184">
    <property type="component" value="Unassembled WGS sequence"/>
</dbReference>
<dbReference type="NCBIfam" id="TIGR01552">
    <property type="entry name" value="phd_fam"/>
    <property type="match status" value="1"/>
</dbReference>
<sequence length="125" mass="14313">MDQTTTISITEARKKLFLIAKEVQTPGRSYTLTEKGRPKVTIISFEEYDSLKETIEILTEFPNLKKDMEEAEKAVKTGEYKSWTTLEDLLGREGFVFHDKSSNKYEVSGNVKTKSRKTARKITKG</sequence>
<proteinExistence type="inferred from homology"/>
<dbReference type="AlphaFoldDB" id="A0A2M6YUU3"/>
<gene>
    <name evidence="3" type="ORF">COT02_01795</name>
</gene>
<dbReference type="SUPFAM" id="SSF143120">
    <property type="entry name" value="YefM-like"/>
    <property type="match status" value="1"/>
</dbReference>
<name>A0A2M6YUU3_9BACT</name>
<dbReference type="PANTHER" id="PTHR33713">
    <property type="entry name" value="ANTITOXIN YAFN-RELATED"/>
    <property type="match status" value="1"/>
</dbReference>
<dbReference type="EMBL" id="PEWY01000056">
    <property type="protein sequence ID" value="PIU37251.1"/>
    <property type="molecule type" value="Genomic_DNA"/>
</dbReference>
<evidence type="ECO:0000313" key="4">
    <source>
        <dbReference type="Proteomes" id="UP000230184"/>
    </source>
</evidence>
<evidence type="ECO:0000313" key="3">
    <source>
        <dbReference type="EMBL" id="PIU37251.1"/>
    </source>
</evidence>
<protein>
    <recommendedName>
        <fullName evidence="2">Antitoxin</fullName>
    </recommendedName>
</protein>
<dbReference type="Pfam" id="PF02604">
    <property type="entry name" value="PhdYeFM_antitox"/>
    <property type="match status" value="1"/>
</dbReference>
<dbReference type="PANTHER" id="PTHR33713:SF10">
    <property type="entry name" value="ANTITOXIN YAFN"/>
    <property type="match status" value="1"/>
</dbReference>
<comment type="function">
    <text evidence="2">Antitoxin component of a type II toxin-antitoxin (TA) system.</text>
</comment>
<evidence type="ECO:0000256" key="1">
    <source>
        <dbReference type="ARBA" id="ARBA00009981"/>
    </source>
</evidence>